<protein>
    <submittedName>
        <fullName evidence="2">Uncharacterized protein</fullName>
    </submittedName>
</protein>
<reference evidence="2" key="1">
    <citation type="submission" date="2019-04" db="EMBL/GenBank/DDBJ databases">
        <authorList>
            <person name="Alioto T."/>
            <person name="Alioto T."/>
        </authorList>
    </citation>
    <scope>NUCLEOTIDE SEQUENCE [LARGE SCALE GENOMIC DNA]</scope>
</reference>
<evidence type="ECO:0000313" key="2">
    <source>
        <dbReference type="EMBL" id="VTJ76024.1"/>
    </source>
</evidence>
<gene>
    <name evidence="2" type="ORF">MONAX_5E037680</name>
</gene>
<dbReference type="InterPro" id="IPR028544">
    <property type="entry name" value="CASC3"/>
</dbReference>
<dbReference type="GO" id="GO:0003723">
    <property type="term" value="F:RNA binding"/>
    <property type="evidence" value="ECO:0007669"/>
    <property type="project" value="InterPro"/>
</dbReference>
<name>A0A5E4C2B3_MARMO</name>
<proteinExistence type="predicted"/>
<organism evidence="2 3">
    <name type="scientific">Marmota monax</name>
    <name type="common">Woodchuck</name>
    <dbReference type="NCBI Taxonomy" id="9995"/>
    <lineage>
        <taxon>Eukaryota</taxon>
        <taxon>Metazoa</taxon>
        <taxon>Chordata</taxon>
        <taxon>Craniata</taxon>
        <taxon>Vertebrata</taxon>
        <taxon>Euteleostomi</taxon>
        <taxon>Mammalia</taxon>
        <taxon>Eutheria</taxon>
        <taxon>Euarchontoglires</taxon>
        <taxon>Glires</taxon>
        <taxon>Rodentia</taxon>
        <taxon>Sciuromorpha</taxon>
        <taxon>Sciuridae</taxon>
        <taxon>Xerinae</taxon>
        <taxon>Marmotini</taxon>
        <taxon>Marmota</taxon>
    </lineage>
</organism>
<feature type="compositionally biased region" description="Acidic residues" evidence="1">
    <location>
        <begin position="50"/>
        <end position="83"/>
    </location>
</feature>
<dbReference type="AlphaFoldDB" id="A0A5E4C2B3"/>
<feature type="compositionally biased region" description="Polar residues" evidence="1">
    <location>
        <begin position="12"/>
        <end position="25"/>
    </location>
</feature>
<dbReference type="Proteomes" id="UP000335636">
    <property type="component" value="Unassembled WGS sequence"/>
</dbReference>
<dbReference type="PANTHER" id="PTHR13434:SF0">
    <property type="entry name" value="PROTEIN CASC3"/>
    <property type="match status" value="1"/>
</dbReference>
<evidence type="ECO:0000313" key="3">
    <source>
        <dbReference type="Proteomes" id="UP000335636"/>
    </source>
</evidence>
<feature type="compositionally biased region" description="Basic and acidic residues" evidence="1">
    <location>
        <begin position="84"/>
        <end position="113"/>
    </location>
</feature>
<comment type="caution">
    <text evidence="2">The sequence shown here is derived from an EMBL/GenBank/DDBJ whole genome shotgun (WGS) entry which is preliminary data.</text>
</comment>
<evidence type="ECO:0000256" key="1">
    <source>
        <dbReference type="SAM" id="MobiDB-lite"/>
    </source>
</evidence>
<dbReference type="GO" id="GO:0006397">
    <property type="term" value="P:mRNA processing"/>
    <property type="evidence" value="ECO:0007669"/>
    <property type="project" value="InterPro"/>
</dbReference>
<accession>A0A5E4C2B3</accession>
<dbReference type="PANTHER" id="PTHR13434">
    <property type="entry name" value="PROTEIN CASC3"/>
    <property type="match status" value="1"/>
</dbReference>
<keyword evidence="3" id="KW-1185">Reference proteome</keyword>
<dbReference type="EMBL" id="CABDUW010000850">
    <property type="protein sequence ID" value="VTJ76024.1"/>
    <property type="molecule type" value="Genomic_DNA"/>
</dbReference>
<dbReference type="GO" id="GO:0035145">
    <property type="term" value="C:exon-exon junction complex"/>
    <property type="evidence" value="ECO:0007669"/>
    <property type="project" value="InterPro"/>
</dbReference>
<sequence>WQLPSVRRQELQRNTGGSSRDSLPSQRHGPGEALHLQLVESWSAKSAEESQCESEDGMEDDAVISDCESAEDSEAEEGEYSEEENSKVELKSEGNDAAKSLAKEEKGEEKPDTKGSVIGERQIGDGQESTEPVENKVGKKGPKHLDDDEDGKNPAYTPERTLF</sequence>
<feature type="region of interest" description="Disordered" evidence="1">
    <location>
        <begin position="1"/>
        <end position="163"/>
    </location>
</feature>
<feature type="non-terminal residue" evidence="2">
    <location>
        <position position="1"/>
    </location>
</feature>